<keyword evidence="3" id="KW-1185">Reference proteome</keyword>
<comment type="caution">
    <text evidence="2">The sequence shown here is derived from an EMBL/GenBank/DDBJ whole genome shotgun (WGS) entry which is preliminary data.</text>
</comment>
<organism evidence="2 3">
    <name type="scientific">Caballeronia choica</name>
    <dbReference type="NCBI Taxonomy" id="326476"/>
    <lineage>
        <taxon>Bacteria</taxon>
        <taxon>Pseudomonadati</taxon>
        <taxon>Pseudomonadota</taxon>
        <taxon>Betaproteobacteria</taxon>
        <taxon>Burkholderiales</taxon>
        <taxon>Burkholderiaceae</taxon>
        <taxon>Caballeronia</taxon>
    </lineage>
</organism>
<dbReference type="AlphaFoldDB" id="A0A158F5U1"/>
<evidence type="ECO:0000256" key="1">
    <source>
        <dbReference type="SAM" id="SignalP"/>
    </source>
</evidence>
<evidence type="ECO:0000313" key="2">
    <source>
        <dbReference type="EMBL" id="SAL14390.1"/>
    </source>
</evidence>
<dbReference type="EMBL" id="FCON02000002">
    <property type="protein sequence ID" value="SAL14390.1"/>
    <property type="molecule type" value="Genomic_DNA"/>
</dbReference>
<evidence type="ECO:0000313" key="3">
    <source>
        <dbReference type="Proteomes" id="UP000054770"/>
    </source>
</evidence>
<name>A0A158F5U1_9BURK</name>
<dbReference type="Proteomes" id="UP000054770">
    <property type="component" value="Unassembled WGS sequence"/>
</dbReference>
<keyword evidence="1" id="KW-0732">Signal</keyword>
<feature type="chain" id="PRO_5011119738" description="Lipoprotein" evidence="1">
    <location>
        <begin position="23"/>
        <end position="101"/>
    </location>
</feature>
<evidence type="ECO:0008006" key="4">
    <source>
        <dbReference type="Google" id="ProtNLM"/>
    </source>
</evidence>
<reference evidence="2" key="1">
    <citation type="submission" date="2016-01" db="EMBL/GenBank/DDBJ databases">
        <authorList>
            <person name="Peeters C."/>
        </authorList>
    </citation>
    <scope>NUCLEOTIDE SEQUENCE [LARGE SCALE GENOMIC DNA]</scope>
    <source>
        <strain evidence="2">LMG 22940</strain>
    </source>
</reference>
<feature type="signal peptide" evidence="1">
    <location>
        <begin position="1"/>
        <end position="22"/>
    </location>
</feature>
<protein>
    <recommendedName>
        <fullName evidence="4">Lipoprotein</fullName>
    </recommendedName>
</protein>
<proteinExistence type="predicted"/>
<accession>A0A158F5U1</accession>
<gene>
    <name evidence="2" type="ORF">AWB68_00249</name>
</gene>
<sequence length="101" mass="10603">MVSLTTTQWCRVTICLSIAVSACSVVPTATTTKTPTEGVAKVRAATEAAVASSDLEISKDNSSSAASRQSTVQCDTVGSMFVCTDGKAICWWNRRTGYGCN</sequence>